<feature type="region of interest" description="Disordered" evidence="1">
    <location>
        <begin position="455"/>
        <end position="474"/>
    </location>
</feature>
<feature type="region of interest" description="Disordered" evidence="1">
    <location>
        <begin position="199"/>
        <end position="219"/>
    </location>
</feature>
<evidence type="ECO:0000256" key="1">
    <source>
        <dbReference type="SAM" id="MobiDB-lite"/>
    </source>
</evidence>
<accession>A0AAW0XQ61</accession>
<proteinExistence type="predicted"/>
<evidence type="ECO:0000313" key="3">
    <source>
        <dbReference type="Proteomes" id="UP001445076"/>
    </source>
</evidence>
<protein>
    <submittedName>
        <fullName evidence="2">Uncharacterized protein</fullName>
    </submittedName>
</protein>
<comment type="caution">
    <text evidence="2">The sequence shown here is derived from an EMBL/GenBank/DDBJ whole genome shotgun (WGS) entry which is preliminary data.</text>
</comment>
<sequence length="474" mass="53455">ETSEDPLWLSDDDPDWNSEEYDDEDYSEDVDPEYEELLQQVAQMLQSTAQSLPEEGISETRRKQTQNIIDSIRDTIPTKTAARSFLNQLLLLASENNKHVNEISEEDVSTYGEVDDQDQSHEVPSNKVRRHAHQHLDQIRQYQSAKGQSPVGLIRETLDNGEGEVDGDRTISEFGYPGSGQVDNSQLSQGVEPLGPQLQKEVGEGVEPEDASGVGDRGDRPSFLRWLEKGWGQVTDTVDNLGDKAEDTLSQWGDKIADAADTVHKAASQVVDKVQDAAQSACPLLQAAWTEVRTGALWRLRQTGDKIATAFQRAKEELPNLQATILSAFSKFGTLIQQGARYCLQRLTHTFDQVRGSEILDKLERKLTEGNAQVAKLFQMLGQKVSEWKQEQVGENVDEGLIIHHHEEHSKPQDNAHIEEAMPNFFEDDPIRQQLEKLVDVGVLTPDDIKVFYQQQQEEQQQDPEMENYLQPDQ</sequence>
<evidence type="ECO:0000313" key="2">
    <source>
        <dbReference type="EMBL" id="KAK8742554.1"/>
    </source>
</evidence>
<keyword evidence="3" id="KW-1185">Reference proteome</keyword>
<dbReference type="AlphaFoldDB" id="A0AAW0XQ61"/>
<gene>
    <name evidence="2" type="ORF">OTU49_001952</name>
</gene>
<dbReference type="EMBL" id="JARKIK010000028">
    <property type="protein sequence ID" value="KAK8742554.1"/>
    <property type="molecule type" value="Genomic_DNA"/>
</dbReference>
<feature type="non-terminal residue" evidence="2">
    <location>
        <position position="1"/>
    </location>
</feature>
<organism evidence="2 3">
    <name type="scientific">Cherax quadricarinatus</name>
    <name type="common">Australian red claw crayfish</name>
    <dbReference type="NCBI Taxonomy" id="27406"/>
    <lineage>
        <taxon>Eukaryota</taxon>
        <taxon>Metazoa</taxon>
        <taxon>Ecdysozoa</taxon>
        <taxon>Arthropoda</taxon>
        <taxon>Crustacea</taxon>
        <taxon>Multicrustacea</taxon>
        <taxon>Malacostraca</taxon>
        <taxon>Eumalacostraca</taxon>
        <taxon>Eucarida</taxon>
        <taxon>Decapoda</taxon>
        <taxon>Pleocyemata</taxon>
        <taxon>Astacidea</taxon>
        <taxon>Parastacoidea</taxon>
        <taxon>Parastacidae</taxon>
        <taxon>Cherax</taxon>
    </lineage>
</organism>
<reference evidence="2 3" key="1">
    <citation type="journal article" date="2024" name="BMC Genomics">
        <title>Genome assembly of redclaw crayfish (Cherax quadricarinatus) provides insights into its immune adaptation and hypoxia tolerance.</title>
        <authorList>
            <person name="Liu Z."/>
            <person name="Zheng J."/>
            <person name="Li H."/>
            <person name="Fang K."/>
            <person name="Wang S."/>
            <person name="He J."/>
            <person name="Zhou D."/>
            <person name="Weng S."/>
            <person name="Chi M."/>
            <person name="Gu Z."/>
            <person name="He J."/>
            <person name="Li F."/>
            <person name="Wang M."/>
        </authorList>
    </citation>
    <scope>NUCLEOTIDE SEQUENCE [LARGE SCALE GENOMIC DNA]</scope>
    <source>
        <strain evidence="2">ZL_2023a</strain>
    </source>
</reference>
<dbReference type="Gene3D" id="1.20.120.20">
    <property type="entry name" value="Apolipoprotein"/>
    <property type="match status" value="1"/>
</dbReference>
<name>A0AAW0XQ61_CHEQU</name>
<dbReference type="Proteomes" id="UP001445076">
    <property type="component" value="Unassembled WGS sequence"/>
</dbReference>
<feature type="region of interest" description="Disordered" evidence="1">
    <location>
        <begin position="1"/>
        <end position="30"/>
    </location>
</feature>